<dbReference type="GO" id="GO:0005886">
    <property type="term" value="C:plasma membrane"/>
    <property type="evidence" value="ECO:0007669"/>
    <property type="project" value="TreeGrafter"/>
</dbReference>
<feature type="transmembrane region" description="Helical" evidence="6">
    <location>
        <begin position="13"/>
        <end position="31"/>
    </location>
</feature>
<dbReference type="Proteomes" id="UP000261620">
    <property type="component" value="Unplaced"/>
</dbReference>
<dbReference type="GO" id="GO:0005313">
    <property type="term" value="F:L-glutamate transmembrane transporter activity"/>
    <property type="evidence" value="ECO:0007669"/>
    <property type="project" value="TreeGrafter"/>
</dbReference>
<keyword evidence="4 6" id="KW-1133">Transmembrane helix</keyword>
<name>A0A3Q3XFL2_MOLML</name>
<dbReference type="GO" id="GO:0015501">
    <property type="term" value="F:glutamate:sodium symporter activity"/>
    <property type="evidence" value="ECO:0007669"/>
    <property type="project" value="TreeGrafter"/>
</dbReference>
<dbReference type="GO" id="GO:0015175">
    <property type="term" value="F:neutral L-amino acid transmembrane transporter activity"/>
    <property type="evidence" value="ECO:0007669"/>
    <property type="project" value="TreeGrafter"/>
</dbReference>
<comment type="subcellular location">
    <subcellularLocation>
        <location evidence="1 6">Membrane</location>
        <topology evidence="1 6">Multi-pass membrane protein</topology>
    </subcellularLocation>
</comment>
<reference evidence="7" key="1">
    <citation type="submission" date="2025-08" db="UniProtKB">
        <authorList>
            <consortium name="Ensembl"/>
        </authorList>
    </citation>
    <scope>IDENTIFICATION</scope>
</reference>
<protein>
    <recommendedName>
        <fullName evidence="6">Amino acid transporter</fullName>
    </recommendedName>
</protein>
<reference evidence="7" key="2">
    <citation type="submission" date="2025-09" db="UniProtKB">
        <authorList>
            <consortium name="Ensembl"/>
        </authorList>
    </citation>
    <scope>IDENTIFICATION</scope>
</reference>
<dbReference type="InterPro" id="IPR050746">
    <property type="entry name" value="DAACS"/>
</dbReference>
<dbReference type="Gene3D" id="1.10.3860.10">
    <property type="entry name" value="Sodium:dicarboxylate symporter"/>
    <property type="match status" value="1"/>
</dbReference>
<comment type="caution">
    <text evidence="6">Lacks conserved residue(s) required for the propagation of feature annotation.</text>
</comment>
<evidence type="ECO:0000256" key="6">
    <source>
        <dbReference type="RuleBase" id="RU361216"/>
    </source>
</evidence>
<keyword evidence="6" id="KW-0769">Symport</keyword>
<dbReference type="SUPFAM" id="SSF118215">
    <property type="entry name" value="Proton glutamate symport protein"/>
    <property type="match status" value="1"/>
</dbReference>
<evidence type="ECO:0000256" key="5">
    <source>
        <dbReference type="ARBA" id="ARBA00023136"/>
    </source>
</evidence>
<dbReference type="InterPro" id="IPR001991">
    <property type="entry name" value="Na-dicarboxylate_symporter"/>
</dbReference>
<evidence type="ECO:0000256" key="4">
    <source>
        <dbReference type="ARBA" id="ARBA00022989"/>
    </source>
</evidence>
<evidence type="ECO:0000256" key="3">
    <source>
        <dbReference type="ARBA" id="ARBA00022692"/>
    </source>
</evidence>
<feature type="transmembrane region" description="Helical" evidence="6">
    <location>
        <begin position="83"/>
        <end position="105"/>
    </location>
</feature>
<dbReference type="AlphaFoldDB" id="A0A3Q3XFL2"/>
<sequence length="168" mass="18669">ICHPQKRCNIKGFLCRNAFVLLNIAYFPGFALRSSNVTARDVKYFFFPGELLIQMLKCLVLPLIISSMSSVKRNSYGKIGLWALYYYTMTSLLAVLTGIVLVVLIQAGKSSSNASATPGGGKEALRIVDALLDLISRNMFPSNLVATCFRQVRSEGDRSFLFFFSFSL</sequence>
<evidence type="ECO:0000313" key="7">
    <source>
        <dbReference type="Ensembl" id="ENSMMOP00000027590.1"/>
    </source>
</evidence>
<dbReference type="PANTHER" id="PTHR11958:SF63">
    <property type="entry name" value="AMINO ACID TRANSPORTER"/>
    <property type="match status" value="1"/>
</dbReference>
<feature type="transmembrane region" description="Helical" evidence="6">
    <location>
        <begin position="51"/>
        <end position="71"/>
    </location>
</feature>
<evidence type="ECO:0000256" key="2">
    <source>
        <dbReference type="ARBA" id="ARBA00022448"/>
    </source>
</evidence>
<dbReference type="InterPro" id="IPR036458">
    <property type="entry name" value="Na:dicarbo_symporter_sf"/>
</dbReference>
<organism evidence="7 8">
    <name type="scientific">Mola mola</name>
    <name type="common">Ocean sunfish</name>
    <name type="synonym">Tetraodon mola</name>
    <dbReference type="NCBI Taxonomy" id="94237"/>
    <lineage>
        <taxon>Eukaryota</taxon>
        <taxon>Metazoa</taxon>
        <taxon>Chordata</taxon>
        <taxon>Craniata</taxon>
        <taxon>Vertebrata</taxon>
        <taxon>Euteleostomi</taxon>
        <taxon>Actinopterygii</taxon>
        <taxon>Neopterygii</taxon>
        <taxon>Teleostei</taxon>
        <taxon>Neoteleostei</taxon>
        <taxon>Acanthomorphata</taxon>
        <taxon>Eupercaria</taxon>
        <taxon>Tetraodontiformes</taxon>
        <taxon>Molidae</taxon>
        <taxon>Mola</taxon>
    </lineage>
</organism>
<dbReference type="PRINTS" id="PR00173">
    <property type="entry name" value="EDTRNSPORT"/>
</dbReference>
<comment type="similarity">
    <text evidence="6">Belongs to the dicarboxylate/amino acid:cation symporter (DAACS) (TC 2.A.23) family.</text>
</comment>
<dbReference type="PANTHER" id="PTHR11958">
    <property type="entry name" value="SODIUM/DICARBOXYLATE SYMPORTER-RELATED"/>
    <property type="match status" value="1"/>
</dbReference>
<evidence type="ECO:0000313" key="8">
    <source>
        <dbReference type="Proteomes" id="UP000261620"/>
    </source>
</evidence>
<keyword evidence="3 6" id="KW-0812">Transmembrane</keyword>
<evidence type="ECO:0000256" key="1">
    <source>
        <dbReference type="ARBA" id="ARBA00004141"/>
    </source>
</evidence>
<dbReference type="Pfam" id="PF00375">
    <property type="entry name" value="SDF"/>
    <property type="match status" value="1"/>
</dbReference>
<keyword evidence="2 6" id="KW-0813">Transport</keyword>
<dbReference type="OMA" id="MHYEVER"/>
<dbReference type="Ensembl" id="ENSMMOT00000028061.1">
    <property type="protein sequence ID" value="ENSMMOP00000027590.1"/>
    <property type="gene ID" value="ENSMMOG00000020863.1"/>
</dbReference>
<keyword evidence="8" id="KW-1185">Reference proteome</keyword>
<proteinExistence type="inferred from homology"/>
<accession>A0A3Q3XFL2</accession>
<keyword evidence="5 6" id="KW-0472">Membrane</keyword>
<dbReference type="STRING" id="94237.ENSMMOP00000027590"/>